<organism evidence="14">
    <name type="scientific">Tuxedo flavicollis</name>
    <dbReference type="NCBI Taxonomy" id="2127004"/>
    <lineage>
        <taxon>Eukaryota</taxon>
        <taxon>Metazoa</taxon>
        <taxon>Ecdysozoa</taxon>
        <taxon>Arthropoda</taxon>
        <taxon>Hexapoda</taxon>
        <taxon>Insecta</taxon>
        <taxon>Pterygota</taxon>
        <taxon>Neoptera</taxon>
        <taxon>Paraneoptera</taxon>
        <taxon>Hemiptera</taxon>
        <taxon>Heteroptera</taxon>
        <taxon>Panheteroptera</taxon>
        <taxon>Cimicomorpha</taxon>
        <taxon>Miridae</taxon>
        <taxon>Phylini</taxon>
        <taxon>Tuxedo</taxon>
    </lineage>
</organism>
<dbReference type="AlphaFoldDB" id="A0A514LPN6"/>
<keyword evidence="4 12" id="KW-0813">Transport</keyword>
<feature type="transmembrane region" description="Helical" evidence="13">
    <location>
        <begin position="6"/>
        <end position="33"/>
    </location>
</feature>
<evidence type="ECO:0000256" key="3">
    <source>
        <dbReference type="ARBA" id="ARBA00011291"/>
    </source>
</evidence>
<evidence type="ECO:0000256" key="11">
    <source>
        <dbReference type="ARBA" id="ARBA00023136"/>
    </source>
</evidence>
<evidence type="ECO:0000256" key="4">
    <source>
        <dbReference type="ARBA" id="ARBA00022448"/>
    </source>
</evidence>
<dbReference type="GO" id="GO:0045259">
    <property type="term" value="C:proton-transporting ATP synthase complex"/>
    <property type="evidence" value="ECO:0007669"/>
    <property type="project" value="UniProtKB-KW"/>
</dbReference>
<keyword evidence="9 12" id="KW-0406">Ion transport</keyword>
<keyword evidence="5 12" id="KW-0138">CF(0)</keyword>
<comment type="similarity">
    <text evidence="2 12">Belongs to the ATPase protein 8 family.</text>
</comment>
<keyword evidence="10 12" id="KW-0496">Mitochondrion</keyword>
<reference evidence="14" key="1">
    <citation type="journal article" date="2019" name="Methods Ecol Evol">
        <title>Cost efficient high throughput capture of museum arthropod specimen DNA using PCR generated baits.</title>
        <authorList>
            <person name="Knyshov A."/>
            <person name="Gordon E.R.L."/>
            <person name="Weirauch C."/>
        </authorList>
    </citation>
    <scope>NUCLEOTIDE SEQUENCE</scope>
</reference>
<dbReference type="InterPro" id="IPR001421">
    <property type="entry name" value="ATP8_metazoa"/>
</dbReference>
<evidence type="ECO:0000256" key="1">
    <source>
        <dbReference type="ARBA" id="ARBA00004304"/>
    </source>
</evidence>
<evidence type="ECO:0000256" key="10">
    <source>
        <dbReference type="ARBA" id="ARBA00023128"/>
    </source>
</evidence>
<keyword evidence="8 13" id="KW-1133">Transmembrane helix</keyword>
<evidence type="ECO:0000256" key="9">
    <source>
        <dbReference type="ARBA" id="ARBA00023065"/>
    </source>
</evidence>
<proteinExistence type="inferred from homology"/>
<dbReference type="GO" id="GO:0015078">
    <property type="term" value="F:proton transmembrane transporter activity"/>
    <property type="evidence" value="ECO:0007669"/>
    <property type="project" value="InterPro"/>
</dbReference>
<evidence type="ECO:0000256" key="7">
    <source>
        <dbReference type="ARBA" id="ARBA00022781"/>
    </source>
</evidence>
<name>A0A514LPN6_9HEMI</name>
<evidence type="ECO:0000256" key="13">
    <source>
        <dbReference type="SAM" id="Phobius"/>
    </source>
</evidence>
<dbReference type="EMBL" id="MK393997">
    <property type="protein sequence ID" value="QDI94027.1"/>
    <property type="molecule type" value="Genomic_DNA"/>
</dbReference>
<dbReference type="EMBL" id="MK393977">
    <property type="protein sequence ID" value="QDI93768.1"/>
    <property type="molecule type" value="Genomic_DNA"/>
</dbReference>
<protein>
    <recommendedName>
        <fullName evidence="12">ATP synthase complex subunit 8</fullName>
    </recommendedName>
</protein>
<sequence>MPQMSPMWWSLLFLLFLTVFMLIMAIMYTYNIYMIKKTNQSKKKALNINWKW</sequence>
<evidence type="ECO:0000256" key="12">
    <source>
        <dbReference type="RuleBase" id="RU003661"/>
    </source>
</evidence>
<keyword evidence="7 12" id="KW-0375">Hydrogen ion transport</keyword>
<comment type="subunit">
    <text evidence="3">F-type ATPases have 2 components, CF(1) - the catalytic core - and CF(0) - the membrane proton channel.</text>
</comment>
<evidence type="ECO:0000256" key="8">
    <source>
        <dbReference type="ARBA" id="ARBA00022989"/>
    </source>
</evidence>
<evidence type="ECO:0000256" key="5">
    <source>
        <dbReference type="ARBA" id="ARBA00022547"/>
    </source>
</evidence>
<accession>A0A514LPN6</accession>
<dbReference type="GO" id="GO:0015986">
    <property type="term" value="P:proton motive force-driven ATP synthesis"/>
    <property type="evidence" value="ECO:0007669"/>
    <property type="project" value="InterPro"/>
</dbReference>
<evidence type="ECO:0000313" key="14">
    <source>
        <dbReference type="EMBL" id="QDI93768.1"/>
    </source>
</evidence>
<dbReference type="Pfam" id="PF00895">
    <property type="entry name" value="ATP-synt_8"/>
    <property type="match status" value="1"/>
</dbReference>
<gene>
    <name evidence="14" type="primary">ATP8</name>
</gene>
<keyword evidence="6 12" id="KW-0812">Transmembrane</keyword>
<evidence type="ECO:0000256" key="2">
    <source>
        <dbReference type="ARBA" id="ARBA00008892"/>
    </source>
</evidence>
<dbReference type="GO" id="GO:0031966">
    <property type="term" value="C:mitochondrial membrane"/>
    <property type="evidence" value="ECO:0007669"/>
    <property type="project" value="UniProtKB-SubCell"/>
</dbReference>
<comment type="subcellular location">
    <subcellularLocation>
        <location evidence="1 12">Mitochondrion membrane</location>
        <topology evidence="1 12">Single-pass membrane protein</topology>
    </subcellularLocation>
</comment>
<geneLocation type="mitochondrion" evidence="14"/>
<evidence type="ECO:0000256" key="6">
    <source>
        <dbReference type="ARBA" id="ARBA00022692"/>
    </source>
</evidence>
<keyword evidence="11 13" id="KW-0472">Membrane</keyword>